<dbReference type="AlphaFoldDB" id="A0A420Y0Y3"/>
<gene>
    <name evidence="1" type="ORF">DL546_004673</name>
</gene>
<name>A0A420Y0Y3_9PEZI</name>
<proteinExistence type="predicted"/>
<reference evidence="1 2" key="1">
    <citation type="submission" date="2018-08" db="EMBL/GenBank/DDBJ databases">
        <title>Draft genome of the lignicolous fungus Coniochaeta pulveracea.</title>
        <authorList>
            <person name="Borstlap C.J."/>
            <person name="De Witt R.N."/>
            <person name="Botha A."/>
            <person name="Volschenk H."/>
        </authorList>
    </citation>
    <scope>NUCLEOTIDE SEQUENCE [LARGE SCALE GENOMIC DNA]</scope>
    <source>
        <strain evidence="1 2">CAB683</strain>
    </source>
</reference>
<evidence type="ECO:0000313" key="1">
    <source>
        <dbReference type="EMBL" id="RKU41583.1"/>
    </source>
</evidence>
<protein>
    <submittedName>
        <fullName evidence="1">Uncharacterized protein</fullName>
    </submittedName>
</protein>
<accession>A0A420Y0Y3</accession>
<dbReference type="EMBL" id="QVQW01000072">
    <property type="protein sequence ID" value="RKU41583.1"/>
    <property type="molecule type" value="Genomic_DNA"/>
</dbReference>
<evidence type="ECO:0000313" key="2">
    <source>
        <dbReference type="Proteomes" id="UP000275385"/>
    </source>
</evidence>
<comment type="caution">
    <text evidence="1">The sequence shown here is derived from an EMBL/GenBank/DDBJ whole genome shotgun (WGS) entry which is preliminary data.</text>
</comment>
<sequence length="70" mass="8316">MSEGERRVSTLEAQYAELRSQFEAQLSHETINKNHSKLKTRVQQVENLLRKTIKRFDGRKSREELDENNN</sequence>
<dbReference type="Proteomes" id="UP000275385">
    <property type="component" value="Unassembled WGS sequence"/>
</dbReference>
<organism evidence="1 2">
    <name type="scientific">Coniochaeta pulveracea</name>
    <dbReference type="NCBI Taxonomy" id="177199"/>
    <lineage>
        <taxon>Eukaryota</taxon>
        <taxon>Fungi</taxon>
        <taxon>Dikarya</taxon>
        <taxon>Ascomycota</taxon>
        <taxon>Pezizomycotina</taxon>
        <taxon>Sordariomycetes</taxon>
        <taxon>Sordariomycetidae</taxon>
        <taxon>Coniochaetales</taxon>
        <taxon>Coniochaetaceae</taxon>
        <taxon>Coniochaeta</taxon>
    </lineage>
</organism>
<keyword evidence="2" id="KW-1185">Reference proteome</keyword>